<feature type="region of interest" description="Disordered" evidence="2">
    <location>
        <begin position="495"/>
        <end position="522"/>
    </location>
</feature>
<keyword evidence="3" id="KW-0812">Transmembrane</keyword>
<feature type="compositionally biased region" description="Basic residues" evidence="2">
    <location>
        <begin position="973"/>
        <end position="992"/>
    </location>
</feature>
<feature type="region of interest" description="Disordered" evidence="2">
    <location>
        <begin position="943"/>
        <end position="992"/>
    </location>
</feature>
<feature type="coiled-coil region" evidence="1">
    <location>
        <begin position="348"/>
        <end position="393"/>
    </location>
</feature>
<dbReference type="GO" id="GO:0003682">
    <property type="term" value="F:chromatin binding"/>
    <property type="evidence" value="ECO:0007669"/>
    <property type="project" value="TreeGrafter"/>
</dbReference>
<dbReference type="GO" id="GO:0007076">
    <property type="term" value="P:mitotic chromosome condensation"/>
    <property type="evidence" value="ECO:0007669"/>
    <property type="project" value="TreeGrafter"/>
</dbReference>
<keyword evidence="1" id="KW-0175">Coiled coil</keyword>
<dbReference type="Proteomes" id="UP000801428">
    <property type="component" value="Unassembled WGS sequence"/>
</dbReference>
<dbReference type="GO" id="GO:0000796">
    <property type="term" value="C:condensin complex"/>
    <property type="evidence" value="ECO:0007669"/>
    <property type="project" value="TreeGrafter"/>
</dbReference>
<feature type="region of interest" description="Disordered" evidence="2">
    <location>
        <begin position="787"/>
        <end position="925"/>
    </location>
</feature>
<feature type="compositionally biased region" description="Polar residues" evidence="2">
    <location>
        <begin position="885"/>
        <end position="896"/>
    </location>
</feature>
<evidence type="ECO:0000256" key="2">
    <source>
        <dbReference type="SAM" id="MobiDB-lite"/>
    </source>
</evidence>
<gene>
    <name evidence="4" type="ORF">E8E13_008769</name>
</gene>
<proteinExistence type="predicted"/>
<feature type="coiled-coil region" evidence="1">
    <location>
        <begin position="537"/>
        <end position="571"/>
    </location>
</feature>
<dbReference type="EMBL" id="SWKU01000014">
    <property type="protein sequence ID" value="KAF3000933.1"/>
    <property type="molecule type" value="Genomic_DNA"/>
</dbReference>
<evidence type="ECO:0000313" key="4">
    <source>
        <dbReference type="EMBL" id="KAF3000933.1"/>
    </source>
</evidence>
<accession>A0A9P4TBC3</accession>
<feature type="compositionally biased region" description="Basic and acidic residues" evidence="2">
    <location>
        <begin position="952"/>
        <end position="961"/>
    </location>
</feature>
<evidence type="ECO:0000313" key="5">
    <source>
        <dbReference type="Proteomes" id="UP000801428"/>
    </source>
</evidence>
<feature type="transmembrane region" description="Helical" evidence="3">
    <location>
        <begin position="20"/>
        <end position="43"/>
    </location>
</feature>
<dbReference type="OrthoDB" id="3789140at2759"/>
<dbReference type="GO" id="GO:0000793">
    <property type="term" value="C:condensed chromosome"/>
    <property type="evidence" value="ECO:0007669"/>
    <property type="project" value="TreeGrafter"/>
</dbReference>
<protein>
    <submittedName>
        <fullName evidence="4">Uncharacterized protein</fullName>
    </submittedName>
</protein>
<name>A0A9P4TBC3_CURKU</name>
<dbReference type="GO" id="GO:0000785">
    <property type="term" value="C:chromatin"/>
    <property type="evidence" value="ECO:0007669"/>
    <property type="project" value="TreeGrafter"/>
</dbReference>
<reference evidence="4" key="1">
    <citation type="submission" date="2019-04" db="EMBL/GenBank/DDBJ databases">
        <title>Sequencing of skin fungus with MAO and IRED activity.</title>
        <authorList>
            <person name="Marsaioli A.J."/>
            <person name="Bonatto J.M.C."/>
            <person name="Reis Junior O."/>
        </authorList>
    </citation>
    <scope>NUCLEOTIDE SEQUENCE</scope>
    <source>
        <strain evidence="4">30M1</strain>
    </source>
</reference>
<feature type="coiled-coil region" evidence="1">
    <location>
        <begin position="630"/>
        <end position="678"/>
    </location>
</feature>
<organism evidence="4 5">
    <name type="scientific">Curvularia kusanoi</name>
    <name type="common">Cochliobolus kusanoi</name>
    <dbReference type="NCBI Taxonomy" id="90978"/>
    <lineage>
        <taxon>Eukaryota</taxon>
        <taxon>Fungi</taxon>
        <taxon>Dikarya</taxon>
        <taxon>Ascomycota</taxon>
        <taxon>Pezizomycotina</taxon>
        <taxon>Dothideomycetes</taxon>
        <taxon>Pleosporomycetidae</taxon>
        <taxon>Pleosporales</taxon>
        <taxon>Pleosporineae</taxon>
        <taxon>Pleosporaceae</taxon>
        <taxon>Curvularia</taxon>
    </lineage>
</organism>
<dbReference type="PANTHER" id="PTHR43941">
    <property type="entry name" value="STRUCTURAL MAINTENANCE OF CHROMOSOMES PROTEIN 2"/>
    <property type="match status" value="1"/>
</dbReference>
<evidence type="ECO:0000256" key="3">
    <source>
        <dbReference type="SAM" id="Phobius"/>
    </source>
</evidence>
<sequence>MPRRPNNIQHYIEKHPLTAYSIAISLVILVSGVLLQIIGRYLVHIPGLADSDSLRYYLPSSGDYLGPVFDSWLLLVQRVQISVCNLYDHAARTFLQVGERAREVGPLFIALADRLKTEPRQLLGHPWIARISNFQVFTVFALTAFSISQPRIFGSWIARRKAATAKTLHFVAFASFVVQGSNSGDWLVAALVMVSFDVFQRALDGDANDGNESRHQADAPLSAVETLLEQTHSLVTESHIIDLPRRSVSQSQKGDPTSIIGPCDSKDREIVRLQWSLTDLQTAIKAKDVELGVARQELLNAKDALTNSFADISALHNDMKTMKQTLVKEHQAVIYRKDIELFALRKGNEQKERHMQEDEAQYKQTLKQQRTTLELKEAQLNVLKERLAAMERQASPRFAQDAKFDENGDHALEVRLLRVKKGRQSLPGSEEDKDVIIEQLRRELAAASRTAEDIVNQQAELQRAWTISKKIQNALKEERERHDQTKAYLQEASAELEEVQAGRRRSRSDPSSGRLPTIEENDQNELESMFDTAQQDNLRLHSEVEALDKRVREANARIFLADQEIDALREQLRLEHAINEDMEAARPSVVHRVHFQRMEGQLKESRDDTARKDAEIQRLRSVLYGKDRELEAMRADMATAMKKYDAVREEIERLRQSVVDLESAKEGLMQDHERLAAQRSRQRVASVEFMSARTSGATLINENSPPTRLTLPDDVPPVPSLPPLGSPILGSVKQRDAVRGHRRNQSDSQRHSVISDVNNVQQAKSKSSFGIRDMVKRIVRKDTSIEGVLRSPPLPSSQWEVTSTLPVKNTAPKEVPAPLRQRPLSLSSHPPTKEDIEPMPRPIPRPISGPTNIGGRPRTNTAPTATIPRRFPSKKDLNGQHRPRTATQPVANTQTDAAALPKAERPPNARRSSQPRYYTSPDAVALDSQEDLSLKEARAQVVRPQTAISTKGSDKRTKHDSGFGAISEGEKSKLRRMSWGHTASKLKRRSIV</sequence>
<comment type="caution">
    <text evidence="4">The sequence shown here is derived from an EMBL/GenBank/DDBJ whole genome shotgun (WGS) entry which is preliminary data.</text>
</comment>
<dbReference type="PANTHER" id="PTHR43941:SF1">
    <property type="entry name" value="STRUCTURAL MAINTENANCE OF CHROMOSOMES PROTEIN 2"/>
    <property type="match status" value="1"/>
</dbReference>
<dbReference type="AlphaFoldDB" id="A0A9P4TBC3"/>
<evidence type="ECO:0000256" key="1">
    <source>
        <dbReference type="SAM" id="Coils"/>
    </source>
</evidence>
<keyword evidence="3" id="KW-0472">Membrane</keyword>
<feature type="compositionally biased region" description="Polar residues" evidence="2">
    <location>
        <begin position="796"/>
        <end position="807"/>
    </location>
</feature>
<keyword evidence="3" id="KW-1133">Transmembrane helix</keyword>
<keyword evidence="5" id="KW-1185">Reference proteome</keyword>